<evidence type="ECO:0000313" key="1">
    <source>
        <dbReference type="EMBL" id="KLN60987.1"/>
    </source>
</evidence>
<dbReference type="RefSeq" id="WP_047764198.1">
    <property type="nucleotide sequence ID" value="NZ_LAQL01000006.1"/>
</dbReference>
<reference evidence="1 2" key="1">
    <citation type="submission" date="2015-03" db="EMBL/GenBank/DDBJ databases">
        <title>Genome Sequence of Kiloniella spongiae MEBiC09566, isolated from a marine sponge.</title>
        <authorList>
            <person name="Shao Z."/>
            <person name="Wang L."/>
            <person name="Li X."/>
        </authorList>
    </citation>
    <scope>NUCLEOTIDE SEQUENCE [LARGE SCALE GENOMIC DNA]</scope>
    <source>
        <strain evidence="1 2">MEBiC09566</strain>
    </source>
</reference>
<proteinExistence type="predicted"/>
<protein>
    <submittedName>
        <fullName evidence="1">Uncharacterized protein</fullName>
    </submittedName>
</protein>
<keyword evidence="2" id="KW-1185">Reference proteome</keyword>
<dbReference type="EMBL" id="LAQL01000006">
    <property type="protein sequence ID" value="KLN60987.1"/>
    <property type="molecule type" value="Genomic_DNA"/>
</dbReference>
<sequence length="72" mass="8044">MGSGSTRPNTADDKMIAAIGRGDNSEFRDRSPGKNIDTKLIKEKEAREKKIQDKTDRLRALRLAAEKEAKSK</sequence>
<comment type="caution">
    <text evidence="1">The sequence shown here is derived from an EMBL/GenBank/DDBJ whole genome shotgun (WGS) entry which is preliminary data.</text>
</comment>
<dbReference type="PATRIC" id="fig|1489064.4.peg.3546"/>
<evidence type="ECO:0000313" key="2">
    <source>
        <dbReference type="Proteomes" id="UP000035444"/>
    </source>
</evidence>
<dbReference type="AlphaFoldDB" id="A0A0H2MJS2"/>
<name>A0A0H2MJS2_9PROT</name>
<gene>
    <name evidence="1" type="ORF">WH96_11205</name>
</gene>
<dbReference type="Proteomes" id="UP000035444">
    <property type="component" value="Unassembled WGS sequence"/>
</dbReference>
<accession>A0A0H2MJS2</accession>
<organism evidence="1 2">
    <name type="scientific">Kiloniella spongiae</name>
    <dbReference type="NCBI Taxonomy" id="1489064"/>
    <lineage>
        <taxon>Bacteria</taxon>
        <taxon>Pseudomonadati</taxon>
        <taxon>Pseudomonadota</taxon>
        <taxon>Alphaproteobacteria</taxon>
        <taxon>Rhodospirillales</taxon>
        <taxon>Kiloniellaceae</taxon>
        <taxon>Kiloniella</taxon>
    </lineage>
</organism>
<dbReference type="OrthoDB" id="8481643at2"/>